<name>A0A1T4Y3C0_9BACL</name>
<dbReference type="Pfam" id="PF17820">
    <property type="entry name" value="PDZ_6"/>
    <property type="match status" value="1"/>
</dbReference>
<dbReference type="SUPFAM" id="SSF50156">
    <property type="entry name" value="PDZ domain-like"/>
    <property type="match status" value="1"/>
</dbReference>
<dbReference type="AlphaFoldDB" id="A0A1T4Y3C0"/>
<evidence type="ECO:0000313" key="7">
    <source>
        <dbReference type="EMBL" id="SKA95988.1"/>
    </source>
</evidence>
<dbReference type="CDD" id="cd06782">
    <property type="entry name" value="cpPDZ_CPP-like"/>
    <property type="match status" value="1"/>
</dbReference>
<dbReference type="Gene3D" id="2.30.42.10">
    <property type="match status" value="1"/>
</dbReference>
<evidence type="ECO:0000313" key="8">
    <source>
        <dbReference type="Proteomes" id="UP000190042"/>
    </source>
</evidence>
<evidence type="ECO:0000256" key="3">
    <source>
        <dbReference type="ARBA" id="ARBA00022801"/>
    </source>
</evidence>
<dbReference type="InterPro" id="IPR001478">
    <property type="entry name" value="PDZ"/>
</dbReference>
<dbReference type="Pfam" id="PF22694">
    <property type="entry name" value="CtpB_N-like"/>
    <property type="match status" value="1"/>
</dbReference>
<proteinExistence type="inferred from homology"/>
<evidence type="ECO:0000256" key="5">
    <source>
        <dbReference type="RuleBase" id="RU004404"/>
    </source>
</evidence>
<dbReference type="InterPro" id="IPR036034">
    <property type="entry name" value="PDZ_sf"/>
</dbReference>
<dbReference type="Gene3D" id="1.10.101.10">
    <property type="entry name" value="PGBD-like superfamily/PGBD"/>
    <property type="match status" value="1"/>
</dbReference>
<keyword evidence="8" id="KW-1185">Reference proteome</keyword>
<reference evidence="8" key="1">
    <citation type="submission" date="2017-02" db="EMBL/GenBank/DDBJ databases">
        <authorList>
            <person name="Varghese N."/>
            <person name="Submissions S."/>
        </authorList>
    </citation>
    <scope>NUCLEOTIDE SEQUENCE [LARGE SCALE GENOMIC DNA]</scope>
    <source>
        <strain evidence="8">DSM 23966</strain>
    </source>
</reference>
<dbReference type="InterPro" id="IPR036366">
    <property type="entry name" value="PGBDSf"/>
</dbReference>
<keyword evidence="2 5" id="KW-0645">Protease</keyword>
<dbReference type="PANTHER" id="PTHR32060">
    <property type="entry name" value="TAIL-SPECIFIC PROTEASE"/>
    <property type="match status" value="1"/>
</dbReference>
<dbReference type="SUPFAM" id="SSF47090">
    <property type="entry name" value="PGBD-like"/>
    <property type="match status" value="1"/>
</dbReference>
<dbReference type="SMART" id="SM00245">
    <property type="entry name" value="TSPc"/>
    <property type="match status" value="1"/>
</dbReference>
<evidence type="ECO:0000256" key="2">
    <source>
        <dbReference type="ARBA" id="ARBA00022670"/>
    </source>
</evidence>
<gene>
    <name evidence="7" type="ORF">SAMN04244570_1751</name>
</gene>
<dbReference type="EMBL" id="FUYJ01000002">
    <property type="protein sequence ID" value="SKA95988.1"/>
    <property type="molecule type" value="Genomic_DNA"/>
</dbReference>
<evidence type="ECO:0000256" key="4">
    <source>
        <dbReference type="ARBA" id="ARBA00022825"/>
    </source>
</evidence>
<evidence type="ECO:0000259" key="6">
    <source>
        <dbReference type="PROSITE" id="PS50106"/>
    </source>
</evidence>
<dbReference type="Gene3D" id="3.90.226.10">
    <property type="entry name" value="2-enoyl-CoA Hydratase, Chain A, domain 1"/>
    <property type="match status" value="1"/>
</dbReference>
<dbReference type="RefSeq" id="WP_009765746.1">
    <property type="nucleotide sequence ID" value="NZ_FUYJ01000002.1"/>
</dbReference>
<evidence type="ECO:0000256" key="1">
    <source>
        <dbReference type="ARBA" id="ARBA00009179"/>
    </source>
</evidence>
<dbReference type="GO" id="GO:0006508">
    <property type="term" value="P:proteolysis"/>
    <property type="evidence" value="ECO:0007669"/>
    <property type="project" value="UniProtKB-KW"/>
</dbReference>
<dbReference type="InterPro" id="IPR036365">
    <property type="entry name" value="PGBD-like_sf"/>
</dbReference>
<dbReference type="Pfam" id="PF03572">
    <property type="entry name" value="Peptidase_S41"/>
    <property type="match status" value="1"/>
</dbReference>
<dbReference type="GO" id="GO:0007165">
    <property type="term" value="P:signal transduction"/>
    <property type="evidence" value="ECO:0007669"/>
    <property type="project" value="TreeGrafter"/>
</dbReference>
<dbReference type="InterPro" id="IPR055210">
    <property type="entry name" value="CtpA/B_N"/>
</dbReference>
<dbReference type="FunFam" id="2.30.42.10:FF:000063">
    <property type="entry name" value="Peptidase, S41 family"/>
    <property type="match status" value="1"/>
</dbReference>
<dbReference type="InterPro" id="IPR004447">
    <property type="entry name" value="Peptidase_S41A"/>
</dbReference>
<feature type="domain" description="PDZ" evidence="6">
    <location>
        <begin position="87"/>
        <end position="155"/>
    </location>
</feature>
<dbReference type="NCBIfam" id="TIGR00225">
    <property type="entry name" value="prc"/>
    <property type="match status" value="1"/>
</dbReference>
<dbReference type="GO" id="GO:0030288">
    <property type="term" value="C:outer membrane-bounded periplasmic space"/>
    <property type="evidence" value="ECO:0007669"/>
    <property type="project" value="TreeGrafter"/>
</dbReference>
<comment type="similarity">
    <text evidence="1 5">Belongs to the peptidase S41A family.</text>
</comment>
<dbReference type="Gene3D" id="3.30.750.44">
    <property type="match status" value="1"/>
</dbReference>
<keyword evidence="4 5" id="KW-0720">Serine protease</keyword>
<dbReference type="InterPro" id="IPR005151">
    <property type="entry name" value="Tail-specific_protease"/>
</dbReference>
<sequence>MRRSRLFLLGSILLIGGVLFGLNGCGKSGSESAKPISKLPVLDEVYETIQEKAVYPVEKDRLVEGALRGMTDTIGDPYSTYLTEQEAASHRESLAGSRVGIGAEVTRTNGKYIIVSPIKGGPAEKAGLQPYDEIVKVGNERLSNETLQEVVNLIRGKEGTEVKMTIFRPDADKHMEYTIVRDQIPVQSVSHQLLEERGAKLGYIALTMFGEETAKEWQKATSEVIKQGAKAIIIDVRGNPGGYLMAVSEIAGSLLNEDKVFVVMQDAKGNLTPLVTEKSADLDYNERLKQIPVVLVQDVGSASASEVLSAAVKDLKRGAIIGTTSFGKGTVQETMELTNGGELKLSTNKWLTPKEKWIHGKGVKADIEVKQSILFTEHLQMVTETFKEGHYNDQIAYAQRMLKAFDYETGRVDGFFDKDTAEAVQAFRADHQIADNDAMDREFFTTLKAAVEEYRGDAKNDKQLRMAIDYLVNELAE</sequence>
<dbReference type="GO" id="GO:0004175">
    <property type="term" value="F:endopeptidase activity"/>
    <property type="evidence" value="ECO:0007669"/>
    <property type="project" value="TreeGrafter"/>
</dbReference>
<dbReference type="SUPFAM" id="SSF52096">
    <property type="entry name" value="ClpP/crotonase"/>
    <property type="match status" value="1"/>
</dbReference>
<keyword evidence="3 5" id="KW-0378">Hydrolase</keyword>
<organism evidence="7 8">
    <name type="scientific">Sporosarcina newyorkensis</name>
    <dbReference type="NCBI Taxonomy" id="759851"/>
    <lineage>
        <taxon>Bacteria</taxon>
        <taxon>Bacillati</taxon>
        <taxon>Bacillota</taxon>
        <taxon>Bacilli</taxon>
        <taxon>Bacillales</taxon>
        <taxon>Caryophanaceae</taxon>
        <taxon>Sporosarcina</taxon>
    </lineage>
</organism>
<protein>
    <submittedName>
        <fullName evidence="7">Carboxyl-terminal processing protease</fullName>
    </submittedName>
</protein>
<dbReference type="Proteomes" id="UP000190042">
    <property type="component" value="Unassembled WGS sequence"/>
</dbReference>
<dbReference type="PROSITE" id="PS50106">
    <property type="entry name" value="PDZ"/>
    <property type="match status" value="1"/>
</dbReference>
<dbReference type="InterPro" id="IPR002477">
    <property type="entry name" value="Peptidoglycan-bd-like"/>
</dbReference>
<dbReference type="InterPro" id="IPR041489">
    <property type="entry name" value="PDZ_6"/>
</dbReference>
<dbReference type="Pfam" id="PF01471">
    <property type="entry name" value="PG_binding_1"/>
    <property type="match status" value="1"/>
</dbReference>
<dbReference type="SMART" id="SM00228">
    <property type="entry name" value="PDZ"/>
    <property type="match status" value="1"/>
</dbReference>
<dbReference type="CDD" id="cd07560">
    <property type="entry name" value="Peptidase_S41_CPP"/>
    <property type="match status" value="1"/>
</dbReference>
<dbReference type="PANTHER" id="PTHR32060:SF30">
    <property type="entry name" value="CARBOXY-TERMINAL PROCESSING PROTEASE CTPA"/>
    <property type="match status" value="1"/>
</dbReference>
<dbReference type="GO" id="GO:0008236">
    <property type="term" value="F:serine-type peptidase activity"/>
    <property type="evidence" value="ECO:0007669"/>
    <property type="project" value="UniProtKB-KW"/>
</dbReference>
<dbReference type="InterPro" id="IPR029045">
    <property type="entry name" value="ClpP/crotonase-like_dom_sf"/>
</dbReference>
<accession>A0A1T4Y3C0</accession>